<evidence type="ECO:0000313" key="4">
    <source>
        <dbReference type="Proteomes" id="UP000821837"/>
    </source>
</evidence>
<dbReference type="VEuPathDB" id="VectorBase:RSAN_036849"/>
<feature type="compositionally biased region" description="Low complexity" evidence="1">
    <location>
        <begin position="651"/>
        <end position="663"/>
    </location>
</feature>
<feature type="region of interest" description="Disordered" evidence="1">
    <location>
        <begin position="24"/>
        <end position="44"/>
    </location>
</feature>
<comment type="caution">
    <text evidence="3">The sequence shown here is derived from an EMBL/GenBank/DDBJ whole genome shotgun (WGS) entry which is preliminary data.</text>
</comment>
<dbReference type="VEuPathDB" id="VectorBase:RSAN_057049"/>
<feature type="compositionally biased region" description="Low complexity" evidence="1">
    <location>
        <begin position="28"/>
        <end position="38"/>
    </location>
</feature>
<accession>A0A9D4SRZ9</accession>
<feature type="transmembrane region" description="Helical" evidence="2">
    <location>
        <begin position="1511"/>
        <end position="1527"/>
    </location>
</feature>
<keyword evidence="2" id="KW-0812">Transmembrane</keyword>
<evidence type="ECO:0000256" key="2">
    <source>
        <dbReference type="SAM" id="Phobius"/>
    </source>
</evidence>
<proteinExistence type="predicted"/>
<feature type="region of interest" description="Disordered" evidence="1">
    <location>
        <begin position="851"/>
        <end position="882"/>
    </location>
</feature>
<feature type="compositionally biased region" description="Acidic residues" evidence="1">
    <location>
        <begin position="597"/>
        <end position="609"/>
    </location>
</feature>
<sequence>MNRDLLQICSFCVYGPRAVKQNKCHSVGSPTPSSSSSPPRTPPGTRPLDGLVLLTWAFGVQCLYMAHLPSHMERGRRSPDPAACALLASGQTPAAFADIVAHSFFPALDMAPPPFTAQNCLPAYAEDIPGPVRVQLFKYHKNPDDWAYPLGLMVLAKAGLLWQEETFFEANVLLVAPQQRQAYLATTETLAWFTIGEALAANLPYVPPDEAMALHIVIVVVMAGIVLEGQRRRVCLLWRPFPNPPWWVYGLPVVLLSSAAGAAVMGLSAGYKRHLVQAIKAGAHEYEEIVCQSVLSANRVACSDVWELLPPQHSAGSMLSRHHPTKAQVQAAIKIACLFPYTASTESIQRAALAVQITAATAGRHDPFLPPLAAPARRSTRDGHRRSASTSLINFVSPSLLTAAAIRAHDLNQKCADDRTRQWLALKAPIPGWPQQPHYAPVVDTAGQPTQAENIVAAAPVSTAQAGIPKEPVNFPLPPGSDEEGVMDLSHTRKRNHDDDSSDEEQMAPKKLPVPLSSPENHDEDKAKSSDLSAQSGGSTACPPTARSLDGASSATTASTSEAHDGGAATAEDSSSDTTALLAKSTLTATQDLTASDGDDMEEDHEAEDCAARRKGTKAAPTAADFLRTAKTRAPARKAKKRSKKGKKATRQQQAPATQAKAAYSSQDTTPAAPPPPAEEDFKEVCSKAASCRARKLESAALPVDSAVVGTVLFKPSAPGGSFKGSPRLTLAQVLSSRPGVAAIRVNHQRNIVAADVTTRECLEQLLALTELRGIAVKAKQPADRLTSIGYLHGVDGEPDNASLLSGLQSTLPVLSATREGSTVTLRFAGPVPPQHVKLFLQDPALCSADSVGASATPERPAAGPTVASDADVPTRKGRHASAQDALTVAAPMLLNTRLSSVGAGAQSRDHLGHFHDSPFKESGPSGGTGGGARNPNPQAGDLLLPVALDWTPNARNLLQVLLEEPLRILLLSMVRQPLPRSRLQAPPAVTPTVPGPAATTPAQNPLDSLAEILLQAMSRPAWTAIDVSLATPGASYGWATEPGSWGSDHLPIVITPAGGKVPRTRRYAVVDWRLYRHHLDTAPEHLGIFEAMAGAAEAATTVTSAPANQPAADLHHLNLKAARRRAERAFLRGGCRTLFNRLNAACRRHANQRWRQGWVGICQTVSRNKGGSRAWRLLRSLLVGPSTLQPVLSLAIALNIREDTLAEQFADRFAAAVAVQPATVINQGAPCLPQGHHPAWAADQRGPLPGTDHGTRAQRCPYWGYGLSVVLLSSVAAAAVMALSAGYKRHLVQAIKAGAHGYEETTAPLPSLSNCLLYFAERPAWAEALLGLSVLKGFIYNRDASYVLEHINAVPEADRPVFTESANFLIFRTVGDLALASLPDVPPDEQMVAHVLLVVFIAVIVPDGQRSSVSLLQQVLPNLPKTSPAPSVSNCLSYYQNTDDWAYPLTLMAFAKAGLLWQAETFFQANVLLVAPQTRQEYLATAQTLLWFTIGEALAVMLPYVPPDEAMAFHIVIVVVMAGIVLEGQRRRVCLLWRPFPNPPWWVYGLPLVLFSSAAGAAVMGLAAGYKRHLLQEIKAGAHEYEEIVCQSE</sequence>
<feature type="compositionally biased region" description="Basic and acidic residues" evidence="1">
    <location>
        <begin position="520"/>
        <end position="529"/>
    </location>
</feature>
<feature type="compositionally biased region" description="Low complexity" evidence="1">
    <location>
        <begin position="552"/>
        <end position="561"/>
    </location>
</feature>
<dbReference type="Proteomes" id="UP000821837">
    <property type="component" value="Unassembled WGS sequence"/>
</dbReference>
<feature type="compositionally biased region" description="Basic and acidic residues" evidence="1">
    <location>
        <begin position="908"/>
        <end position="920"/>
    </location>
</feature>
<protein>
    <submittedName>
        <fullName evidence="3">Uncharacterized protein</fullName>
    </submittedName>
</protein>
<keyword evidence="2" id="KW-0472">Membrane</keyword>
<feature type="region of interest" description="Disordered" evidence="1">
    <location>
        <begin position="368"/>
        <end position="388"/>
    </location>
</feature>
<dbReference type="EMBL" id="JABSTV010001253">
    <property type="protein sequence ID" value="KAH7943088.1"/>
    <property type="molecule type" value="Genomic_DNA"/>
</dbReference>
<feature type="region of interest" description="Disordered" evidence="1">
    <location>
        <begin position="905"/>
        <end position="939"/>
    </location>
</feature>
<evidence type="ECO:0000256" key="1">
    <source>
        <dbReference type="SAM" id="MobiDB-lite"/>
    </source>
</evidence>
<organism evidence="3 4">
    <name type="scientific">Rhipicephalus sanguineus</name>
    <name type="common">Brown dog tick</name>
    <name type="synonym">Ixodes sanguineus</name>
    <dbReference type="NCBI Taxonomy" id="34632"/>
    <lineage>
        <taxon>Eukaryota</taxon>
        <taxon>Metazoa</taxon>
        <taxon>Ecdysozoa</taxon>
        <taxon>Arthropoda</taxon>
        <taxon>Chelicerata</taxon>
        <taxon>Arachnida</taxon>
        <taxon>Acari</taxon>
        <taxon>Parasitiformes</taxon>
        <taxon>Ixodida</taxon>
        <taxon>Ixodoidea</taxon>
        <taxon>Ixodidae</taxon>
        <taxon>Rhipicephalinae</taxon>
        <taxon>Rhipicephalus</taxon>
        <taxon>Rhipicephalus</taxon>
    </lineage>
</organism>
<feature type="region of interest" description="Disordered" evidence="1">
    <location>
        <begin position="467"/>
        <end position="577"/>
    </location>
</feature>
<name>A0A9D4SRZ9_RHISA</name>
<feature type="region of interest" description="Disordered" evidence="1">
    <location>
        <begin position="592"/>
        <end position="682"/>
    </location>
</feature>
<feature type="transmembrane region" description="Helical" evidence="2">
    <location>
        <begin position="1263"/>
        <end position="1284"/>
    </location>
</feature>
<feature type="compositionally biased region" description="Polar residues" evidence="1">
    <location>
        <begin position="530"/>
        <end position="539"/>
    </location>
</feature>
<reference evidence="3" key="2">
    <citation type="submission" date="2021-09" db="EMBL/GenBank/DDBJ databases">
        <authorList>
            <person name="Jia N."/>
            <person name="Wang J."/>
            <person name="Shi W."/>
            <person name="Du L."/>
            <person name="Sun Y."/>
            <person name="Zhan W."/>
            <person name="Jiang J."/>
            <person name="Wang Q."/>
            <person name="Zhang B."/>
            <person name="Ji P."/>
            <person name="Sakyi L.B."/>
            <person name="Cui X."/>
            <person name="Yuan T."/>
            <person name="Jiang B."/>
            <person name="Yang W."/>
            <person name="Lam T.T.-Y."/>
            <person name="Chang Q."/>
            <person name="Ding S."/>
            <person name="Wang X."/>
            <person name="Zhu J."/>
            <person name="Ruan X."/>
            <person name="Zhao L."/>
            <person name="Wei J."/>
            <person name="Que T."/>
            <person name="Du C."/>
            <person name="Cheng J."/>
            <person name="Dai P."/>
            <person name="Han X."/>
            <person name="Huang E."/>
            <person name="Gao Y."/>
            <person name="Liu J."/>
            <person name="Shao H."/>
            <person name="Ye R."/>
            <person name="Li L."/>
            <person name="Wei W."/>
            <person name="Wang X."/>
            <person name="Wang C."/>
            <person name="Huo Q."/>
            <person name="Li W."/>
            <person name="Guo W."/>
            <person name="Chen H."/>
            <person name="Chen S."/>
            <person name="Zhou L."/>
            <person name="Zhou L."/>
            <person name="Ni X."/>
            <person name="Tian J."/>
            <person name="Zhou Y."/>
            <person name="Sheng Y."/>
            <person name="Liu T."/>
            <person name="Pan Y."/>
            <person name="Xia L."/>
            <person name="Li J."/>
            <person name="Zhao F."/>
            <person name="Cao W."/>
        </authorList>
    </citation>
    <scope>NUCLEOTIDE SEQUENCE</scope>
    <source>
        <strain evidence="3">Rsan-2018</strain>
        <tissue evidence="3">Larvae</tissue>
    </source>
</reference>
<keyword evidence="2" id="KW-1133">Transmembrane helix</keyword>
<feature type="compositionally biased region" description="Basic residues" evidence="1">
    <location>
        <begin position="630"/>
        <end position="650"/>
    </location>
</feature>
<evidence type="ECO:0000313" key="3">
    <source>
        <dbReference type="EMBL" id="KAH7943088.1"/>
    </source>
</evidence>
<gene>
    <name evidence="3" type="ORF">HPB52_004914</name>
</gene>
<feature type="transmembrane region" description="Helical" evidence="2">
    <location>
        <begin position="1547"/>
        <end position="1571"/>
    </location>
</feature>
<reference evidence="3" key="1">
    <citation type="journal article" date="2020" name="Cell">
        <title>Large-Scale Comparative Analyses of Tick Genomes Elucidate Their Genetic Diversity and Vector Capacities.</title>
        <authorList>
            <consortium name="Tick Genome and Microbiome Consortium (TIGMIC)"/>
            <person name="Jia N."/>
            <person name="Wang J."/>
            <person name="Shi W."/>
            <person name="Du L."/>
            <person name="Sun Y."/>
            <person name="Zhan W."/>
            <person name="Jiang J.F."/>
            <person name="Wang Q."/>
            <person name="Zhang B."/>
            <person name="Ji P."/>
            <person name="Bell-Sakyi L."/>
            <person name="Cui X.M."/>
            <person name="Yuan T.T."/>
            <person name="Jiang B.G."/>
            <person name="Yang W.F."/>
            <person name="Lam T.T."/>
            <person name="Chang Q.C."/>
            <person name="Ding S.J."/>
            <person name="Wang X.J."/>
            <person name="Zhu J.G."/>
            <person name="Ruan X.D."/>
            <person name="Zhao L."/>
            <person name="Wei J.T."/>
            <person name="Ye R.Z."/>
            <person name="Que T.C."/>
            <person name="Du C.H."/>
            <person name="Zhou Y.H."/>
            <person name="Cheng J.X."/>
            <person name="Dai P.F."/>
            <person name="Guo W.B."/>
            <person name="Han X.H."/>
            <person name="Huang E.J."/>
            <person name="Li L.F."/>
            <person name="Wei W."/>
            <person name="Gao Y.C."/>
            <person name="Liu J.Z."/>
            <person name="Shao H.Z."/>
            <person name="Wang X."/>
            <person name="Wang C.C."/>
            <person name="Yang T.C."/>
            <person name="Huo Q.B."/>
            <person name="Li W."/>
            <person name="Chen H.Y."/>
            <person name="Chen S.E."/>
            <person name="Zhou L.G."/>
            <person name="Ni X.B."/>
            <person name="Tian J.H."/>
            <person name="Sheng Y."/>
            <person name="Liu T."/>
            <person name="Pan Y.S."/>
            <person name="Xia L.Y."/>
            <person name="Li J."/>
            <person name="Zhao F."/>
            <person name="Cao W.C."/>
        </authorList>
    </citation>
    <scope>NUCLEOTIDE SEQUENCE</scope>
    <source>
        <strain evidence="3">Rsan-2018</strain>
    </source>
</reference>
<keyword evidence="4" id="KW-1185">Reference proteome</keyword>